<dbReference type="EMBL" id="CAEY01001797">
    <property type="status" value="NOT_ANNOTATED_CDS"/>
    <property type="molecule type" value="Genomic_DNA"/>
</dbReference>
<dbReference type="SUPFAM" id="SSF81321">
    <property type="entry name" value="Family A G protein-coupled receptor-like"/>
    <property type="match status" value="1"/>
</dbReference>
<keyword evidence="5 7" id="KW-0472">Membrane</keyword>
<evidence type="ECO:0000259" key="8">
    <source>
        <dbReference type="PROSITE" id="PS50262"/>
    </source>
</evidence>
<dbReference type="Pfam" id="PF00001">
    <property type="entry name" value="7tm_1"/>
    <property type="match status" value="1"/>
</dbReference>
<feature type="transmembrane region" description="Helical" evidence="7">
    <location>
        <begin position="363"/>
        <end position="387"/>
    </location>
</feature>
<evidence type="ECO:0000256" key="4">
    <source>
        <dbReference type="ARBA" id="ARBA00022989"/>
    </source>
</evidence>
<dbReference type="Proteomes" id="UP000015104">
    <property type="component" value="Unassembled WGS sequence"/>
</dbReference>
<dbReference type="Gene3D" id="1.20.1070.10">
    <property type="entry name" value="Rhodopsin 7-helix transmembrane proteins"/>
    <property type="match status" value="1"/>
</dbReference>
<comment type="subcellular location">
    <subcellularLocation>
        <location evidence="1">Membrane</location>
    </subcellularLocation>
</comment>
<dbReference type="STRING" id="32264.T1K6W4"/>
<dbReference type="CDD" id="cd14978">
    <property type="entry name" value="7tmA_FMRFamide_R-like"/>
    <property type="match status" value="1"/>
</dbReference>
<dbReference type="OMA" id="IICTESR"/>
<protein>
    <recommendedName>
        <fullName evidence="8">G-protein coupled receptors family 1 profile domain-containing protein</fullName>
    </recommendedName>
</protein>
<sequence length="575" mass="64548">MNSLVNSYTDLLPQPTTLSSFASTDAYHPVTHFTSFLASQLVSSLSANLSTQGYLDEPLNLTYLTSESDLTSPSGSPELPSTSSITLANPSYIEFRDRSRFWIQRILVPLVMIIGVIGNSMTIVIMTRRRMRSSTNFYLAALASIDMMYLIFIFILSLKHYPDADHSTFYYYWVFYPFSLMIVDGCSNISVWLTVTFTFERFIVVTHPIRGKVICTEARAKKVILAVFIICFTYVLPTPFEWIIVEKLSPLDNSTRIDVRYSDFGRNKTYRTIYYWTTSVLFTFLPLTLLAFFNAFLIRSVQLSRRARSEMTQSKITTAYSTVSKSDPDPSPRLGRNGVVASGTSSGSNKVDHSTAQETKITIMLISVVVLFLCCQSPTAIMLIYSSLRDDGRNTNEYYLHIAWNNIFNFLVAVNAAGNFVLYSLLSQKYRRTFVQLFCPCIKGRLSRLQSYQQTLYPSNATTIGYSTSSDKRFNELLSVSSDSKSRGGSTSPRVSRVGLPGNGFDFGGRPNSNYNLNQTPTTPTTNMNLFNSKTCNNNNNQTDHNSGGNSDQQNDSTNVVEINCSTNEDKGLPD</sequence>
<dbReference type="GO" id="GO:0004930">
    <property type="term" value="F:G protein-coupled receptor activity"/>
    <property type="evidence" value="ECO:0007669"/>
    <property type="project" value="InterPro"/>
</dbReference>
<feature type="region of interest" description="Disordered" evidence="6">
    <location>
        <begin position="480"/>
        <end position="557"/>
    </location>
</feature>
<organism evidence="9 10">
    <name type="scientific">Tetranychus urticae</name>
    <name type="common">Two-spotted spider mite</name>
    <dbReference type="NCBI Taxonomy" id="32264"/>
    <lineage>
        <taxon>Eukaryota</taxon>
        <taxon>Metazoa</taxon>
        <taxon>Ecdysozoa</taxon>
        <taxon>Arthropoda</taxon>
        <taxon>Chelicerata</taxon>
        <taxon>Arachnida</taxon>
        <taxon>Acari</taxon>
        <taxon>Acariformes</taxon>
        <taxon>Trombidiformes</taxon>
        <taxon>Prostigmata</taxon>
        <taxon>Eleutherengona</taxon>
        <taxon>Raphignathae</taxon>
        <taxon>Tetranychoidea</taxon>
        <taxon>Tetranychidae</taxon>
        <taxon>Tetranychus</taxon>
    </lineage>
</organism>
<evidence type="ECO:0000256" key="7">
    <source>
        <dbReference type="SAM" id="Phobius"/>
    </source>
</evidence>
<feature type="compositionally biased region" description="Low complexity" evidence="6">
    <location>
        <begin position="520"/>
        <end position="550"/>
    </location>
</feature>
<dbReference type="PRINTS" id="PR00237">
    <property type="entry name" value="GPCRRHODOPSN"/>
</dbReference>
<keyword evidence="10" id="KW-1185">Reference proteome</keyword>
<proteinExistence type="inferred from homology"/>
<feature type="region of interest" description="Disordered" evidence="6">
    <location>
        <begin position="319"/>
        <end position="352"/>
    </location>
</feature>
<reference evidence="9" key="2">
    <citation type="submission" date="2015-06" db="UniProtKB">
        <authorList>
            <consortium name="EnsemblMetazoa"/>
        </authorList>
    </citation>
    <scope>IDENTIFICATION</scope>
</reference>
<keyword evidence="3 7" id="KW-0812">Transmembrane</keyword>
<reference evidence="10" key="1">
    <citation type="submission" date="2011-08" db="EMBL/GenBank/DDBJ databases">
        <authorList>
            <person name="Rombauts S."/>
        </authorList>
    </citation>
    <scope>NUCLEOTIDE SEQUENCE</scope>
    <source>
        <strain evidence="10">London</strain>
    </source>
</reference>
<feature type="compositionally biased region" description="Low complexity" evidence="6">
    <location>
        <begin position="480"/>
        <end position="492"/>
    </location>
</feature>
<feature type="transmembrane region" description="Helical" evidence="7">
    <location>
        <begin position="407"/>
        <end position="426"/>
    </location>
</feature>
<dbReference type="InterPro" id="IPR052954">
    <property type="entry name" value="GPCR-Ligand_Int"/>
</dbReference>
<accession>T1K6W4</accession>
<dbReference type="PANTHER" id="PTHR46641:SF22">
    <property type="entry name" value="PROCTOLIN RECEPTOR, ISOFORM A"/>
    <property type="match status" value="1"/>
</dbReference>
<feature type="transmembrane region" description="Helical" evidence="7">
    <location>
        <begin position="170"/>
        <end position="203"/>
    </location>
</feature>
<evidence type="ECO:0000256" key="6">
    <source>
        <dbReference type="SAM" id="MobiDB-lite"/>
    </source>
</evidence>
<dbReference type="KEGG" id="tut:107361395"/>
<dbReference type="InterPro" id="IPR000276">
    <property type="entry name" value="GPCR_Rhodpsn"/>
</dbReference>
<comment type="similarity">
    <text evidence="2">Belongs to the G-protein coupled receptor 1 family.</text>
</comment>
<feature type="transmembrane region" description="Helical" evidence="7">
    <location>
        <begin position="106"/>
        <end position="125"/>
    </location>
</feature>
<evidence type="ECO:0000256" key="5">
    <source>
        <dbReference type="ARBA" id="ARBA00023136"/>
    </source>
</evidence>
<evidence type="ECO:0000313" key="10">
    <source>
        <dbReference type="Proteomes" id="UP000015104"/>
    </source>
</evidence>
<name>T1K6W4_TETUR</name>
<dbReference type="GO" id="GO:0016020">
    <property type="term" value="C:membrane"/>
    <property type="evidence" value="ECO:0007669"/>
    <property type="project" value="UniProtKB-SubCell"/>
</dbReference>
<feature type="transmembrane region" description="Helical" evidence="7">
    <location>
        <begin position="137"/>
        <end position="158"/>
    </location>
</feature>
<dbReference type="InterPro" id="IPR017452">
    <property type="entry name" value="GPCR_Rhodpsn_7TM"/>
</dbReference>
<evidence type="ECO:0000313" key="9">
    <source>
        <dbReference type="EnsemblMetazoa" id="tetur06g01960.1"/>
    </source>
</evidence>
<dbReference type="HOGENOM" id="CLU_474383_0_0_1"/>
<feature type="domain" description="G-protein coupled receptors family 1 profile" evidence="8">
    <location>
        <begin position="118"/>
        <end position="423"/>
    </location>
</feature>
<keyword evidence="4 7" id="KW-1133">Transmembrane helix</keyword>
<dbReference type="PANTHER" id="PTHR46641">
    <property type="entry name" value="FMRFAMIDE RECEPTOR-RELATED"/>
    <property type="match status" value="1"/>
</dbReference>
<feature type="transmembrane region" description="Helical" evidence="7">
    <location>
        <begin position="223"/>
        <end position="245"/>
    </location>
</feature>
<evidence type="ECO:0000256" key="3">
    <source>
        <dbReference type="ARBA" id="ARBA00022692"/>
    </source>
</evidence>
<dbReference type="OrthoDB" id="10011262at2759"/>
<dbReference type="EnsemblMetazoa" id="tetur06g01960.1">
    <property type="protein sequence ID" value="tetur06g01960.1"/>
    <property type="gene ID" value="tetur06g01960"/>
</dbReference>
<evidence type="ECO:0000256" key="1">
    <source>
        <dbReference type="ARBA" id="ARBA00004370"/>
    </source>
</evidence>
<dbReference type="PROSITE" id="PS50262">
    <property type="entry name" value="G_PROTEIN_RECEP_F1_2"/>
    <property type="match status" value="1"/>
</dbReference>
<feature type="transmembrane region" description="Helical" evidence="7">
    <location>
        <begin position="273"/>
        <end position="298"/>
    </location>
</feature>
<evidence type="ECO:0000256" key="2">
    <source>
        <dbReference type="ARBA" id="ARBA00010663"/>
    </source>
</evidence>
<dbReference type="eggNOG" id="KOG3656">
    <property type="taxonomic scope" value="Eukaryota"/>
</dbReference>
<dbReference type="AlphaFoldDB" id="T1K6W4"/>
<gene>
    <name evidence="9" type="primary">107361395</name>
</gene>